<evidence type="ECO:0000256" key="1">
    <source>
        <dbReference type="ARBA" id="ARBA00022490"/>
    </source>
</evidence>
<dbReference type="GO" id="GO:0006402">
    <property type="term" value="P:mRNA catabolic process"/>
    <property type="evidence" value="ECO:0007669"/>
    <property type="project" value="InterPro"/>
</dbReference>
<comment type="subunit">
    <text evidence="6">Homodimer; the beta-strands of each monomer intercalate to form a hydrophobic core, while the alpha-helices form wings that extend away from the core.</text>
</comment>
<comment type="similarity">
    <text evidence="6">Belongs to the CsrA/RsmA family.</text>
</comment>
<evidence type="ECO:0000313" key="8">
    <source>
        <dbReference type="EMBL" id="MBF1272831.1"/>
    </source>
</evidence>
<dbReference type="Proteomes" id="UP000522163">
    <property type="component" value="Unassembled WGS sequence"/>
</dbReference>
<keyword evidence="4 6" id="KW-0810">Translation regulation</keyword>
<evidence type="ECO:0000313" key="9">
    <source>
        <dbReference type="EMBL" id="MBF1304266.1"/>
    </source>
</evidence>
<dbReference type="GO" id="GO:1902208">
    <property type="term" value="P:regulation of bacterial-type flagellum assembly"/>
    <property type="evidence" value="ECO:0007669"/>
    <property type="project" value="UniProtKB-UniRule"/>
</dbReference>
<keyword evidence="1 6" id="KW-0963">Cytoplasm</keyword>
<keyword evidence="2 6" id="KW-0678">Repressor</keyword>
<dbReference type="EMBL" id="JABZRA010000061">
    <property type="protein sequence ID" value="MBF1272831.1"/>
    <property type="molecule type" value="Genomic_DNA"/>
</dbReference>
<dbReference type="GO" id="GO:0044781">
    <property type="term" value="P:bacterial-type flagellum organization"/>
    <property type="evidence" value="ECO:0007669"/>
    <property type="project" value="UniProtKB-KW"/>
</dbReference>
<dbReference type="GeneID" id="85014685"/>
<dbReference type="NCBIfam" id="TIGR00202">
    <property type="entry name" value="csrA"/>
    <property type="match status" value="1"/>
</dbReference>
<dbReference type="GO" id="GO:0006109">
    <property type="term" value="P:regulation of carbohydrate metabolic process"/>
    <property type="evidence" value="ECO:0007669"/>
    <property type="project" value="InterPro"/>
</dbReference>
<evidence type="ECO:0000313" key="7">
    <source>
        <dbReference type="EMBL" id="MBB6041168.1"/>
    </source>
</evidence>
<dbReference type="Gene3D" id="2.60.40.4380">
    <property type="entry name" value="Translational regulator CsrA"/>
    <property type="match status" value="1"/>
</dbReference>
<comment type="caution">
    <text evidence="7">The sequence shown here is derived from an EMBL/GenBank/DDBJ whole genome shotgun (WGS) entry which is preliminary data.</text>
</comment>
<evidence type="ECO:0000256" key="3">
    <source>
        <dbReference type="ARBA" id="ARBA00022795"/>
    </source>
</evidence>
<dbReference type="GO" id="GO:0045947">
    <property type="term" value="P:negative regulation of translational initiation"/>
    <property type="evidence" value="ECO:0007669"/>
    <property type="project" value="UniProtKB-UniRule"/>
</dbReference>
<evidence type="ECO:0000256" key="4">
    <source>
        <dbReference type="ARBA" id="ARBA00022845"/>
    </source>
</evidence>
<evidence type="ECO:0000256" key="5">
    <source>
        <dbReference type="ARBA" id="ARBA00022884"/>
    </source>
</evidence>
<dbReference type="InterPro" id="IPR003751">
    <property type="entry name" value="CsrA"/>
</dbReference>
<dbReference type="RefSeq" id="WP_007157574.1">
    <property type="nucleotide sequence ID" value="NZ_CAUQIH010000027.1"/>
</dbReference>
<keyword evidence="3 6" id="KW-1005">Bacterial flagellum biogenesis</keyword>
<evidence type="ECO:0000256" key="6">
    <source>
        <dbReference type="HAMAP-Rule" id="MF_00167"/>
    </source>
</evidence>
<dbReference type="PANTHER" id="PTHR34984">
    <property type="entry name" value="CARBON STORAGE REGULATOR"/>
    <property type="match status" value="1"/>
</dbReference>
<dbReference type="PANTHER" id="PTHR34984:SF1">
    <property type="entry name" value="CARBON STORAGE REGULATOR"/>
    <property type="match status" value="1"/>
</dbReference>
<protein>
    <recommendedName>
        <fullName evidence="6">Translational regulator CsrA</fullName>
    </recommendedName>
</protein>
<accession>A0A7W9SFF0</accession>
<dbReference type="InterPro" id="IPR036107">
    <property type="entry name" value="CsrA_sf"/>
</dbReference>
<organism evidence="7 10">
    <name type="scientific">Oribacterium sinus</name>
    <dbReference type="NCBI Taxonomy" id="237576"/>
    <lineage>
        <taxon>Bacteria</taxon>
        <taxon>Bacillati</taxon>
        <taxon>Bacillota</taxon>
        <taxon>Clostridia</taxon>
        <taxon>Lachnospirales</taxon>
        <taxon>Lachnospiraceae</taxon>
        <taxon>Oribacterium</taxon>
    </lineage>
</organism>
<dbReference type="Proteomes" id="UP000775770">
    <property type="component" value="Unassembled WGS sequence"/>
</dbReference>
<reference evidence="7 10" key="2">
    <citation type="submission" date="2020-08" db="EMBL/GenBank/DDBJ databases">
        <title>Genomic Encyclopedia of Type Strains, Phase IV (KMG-IV): sequencing the most valuable type-strain genomes for metagenomic binning, comparative biology and taxonomic classification.</title>
        <authorList>
            <person name="Goeker M."/>
        </authorList>
    </citation>
    <scope>NUCLEOTIDE SEQUENCE [LARGE SCALE GENOMIC DNA]</scope>
    <source>
        <strain evidence="7 10">DSM 17245</strain>
    </source>
</reference>
<gene>
    <name evidence="6 8" type="primary">csrA</name>
    <name evidence="7" type="ORF">HNQ46_001145</name>
    <name evidence="8" type="ORF">HXM90_05350</name>
    <name evidence="9" type="ORF">HXM91_00055</name>
</gene>
<dbReference type="Pfam" id="PF02599">
    <property type="entry name" value="CsrA"/>
    <property type="match status" value="1"/>
</dbReference>
<reference evidence="8" key="1">
    <citation type="submission" date="2020-04" db="EMBL/GenBank/DDBJ databases">
        <title>Deep metagenomics examines the oral microbiome during advanced dental caries in children, revealing novel taxa and co-occurrences with host molecules.</title>
        <authorList>
            <person name="Baker J.L."/>
            <person name="Morton J.T."/>
            <person name="Dinis M."/>
            <person name="Alvarez R."/>
            <person name="Tran N.C."/>
            <person name="Knight R."/>
            <person name="Edlund A."/>
        </authorList>
    </citation>
    <scope>NUCLEOTIDE SEQUENCE</scope>
    <source>
        <strain evidence="8">JCVI_38_bin.19</strain>
        <strain evidence="9">JCVI_48_bin.5</strain>
    </source>
</reference>
<dbReference type="HAMAP" id="MF_00167">
    <property type="entry name" value="CsrA"/>
    <property type="match status" value="1"/>
</dbReference>
<name>A0A7W9SFF0_9FIRM</name>
<sequence>MLILRRKKNESILIGDNIRLTVIETAADGVRIAIDAPKHISILREELSHAEEANRSAVAGDSNAIFQLQNGLLKNLAVSKPE</sequence>
<dbReference type="EMBL" id="JACHHH010000005">
    <property type="protein sequence ID" value="MBB6041168.1"/>
    <property type="molecule type" value="Genomic_DNA"/>
</dbReference>
<dbReference type="GO" id="GO:0048027">
    <property type="term" value="F:mRNA 5'-UTR binding"/>
    <property type="evidence" value="ECO:0007669"/>
    <property type="project" value="UniProtKB-UniRule"/>
</dbReference>
<dbReference type="EMBL" id="JABZRB010000001">
    <property type="protein sequence ID" value="MBF1304266.1"/>
    <property type="molecule type" value="Genomic_DNA"/>
</dbReference>
<keyword evidence="5 6" id="KW-0694">RNA-binding</keyword>
<dbReference type="SUPFAM" id="SSF117130">
    <property type="entry name" value="CsrA-like"/>
    <property type="match status" value="1"/>
</dbReference>
<dbReference type="GO" id="GO:0005829">
    <property type="term" value="C:cytosol"/>
    <property type="evidence" value="ECO:0007669"/>
    <property type="project" value="TreeGrafter"/>
</dbReference>
<dbReference type="Proteomes" id="UP000780721">
    <property type="component" value="Unassembled WGS sequence"/>
</dbReference>
<evidence type="ECO:0000313" key="10">
    <source>
        <dbReference type="Proteomes" id="UP000522163"/>
    </source>
</evidence>
<comment type="function">
    <text evidence="6">A translational regulator that binds mRNA to regulate translation initiation and/or mRNA stability. Usually binds in the 5'-UTR at or near the Shine-Dalgarno sequence preventing ribosome-binding, thus repressing translation. Its main target seems to be the major flagellin gene, while its function is anatagonized by FliW.</text>
</comment>
<comment type="subcellular location">
    <subcellularLocation>
        <location evidence="6">Cytoplasm</location>
    </subcellularLocation>
</comment>
<evidence type="ECO:0000256" key="2">
    <source>
        <dbReference type="ARBA" id="ARBA00022491"/>
    </source>
</evidence>
<dbReference type="AlphaFoldDB" id="A0A7W9SFF0"/>
<proteinExistence type="inferred from homology"/>